<dbReference type="Pfam" id="PF00512">
    <property type="entry name" value="HisKA"/>
    <property type="match status" value="1"/>
</dbReference>
<feature type="modified residue" description="4-aspartylphosphate" evidence="4">
    <location>
        <position position="55"/>
    </location>
</feature>
<dbReference type="InterPro" id="IPR003661">
    <property type="entry name" value="HisK_dim/P_dom"/>
</dbReference>
<dbReference type="Pfam" id="PF02518">
    <property type="entry name" value="HATPase_c"/>
    <property type="match status" value="1"/>
</dbReference>
<evidence type="ECO:0000256" key="1">
    <source>
        <dbReference type="ARBA" id="ARBA00000085"/>
    </source>
</evidence>
<evidence type="ECO:0000259" key="6">
    <source>
        <dbReference type="PROSITE" id="PS50109"/>
    </source>
</evidence>
<dbReference type="Proteomes" id="UP000663720">
    <property type="component" value="Chromosome"/>
</dbReference>
<gene>
    <name evidence="8" type="ORF">dnl_15670</name>
</gene>
<name>A0A975B5S8_9BACT</name>
<keyword evidence="8" id="KW-0418">Kinase</keyword>
<dbReference type="Pfam" id="PF00072">
    <property type="entry name" value="Response_reg"/>
    <property type="match status" value="1"/>
</dbReference>
<dbReference type="Gene3D" id="3.30.565.10">
    <property type="entry name" value="Histidine kinase-like ATPase, C-terminal domain"/>
    <property type="match status" value="1"/>
</dbReference>
<keyword evidence="3 4" id="KW-0597">Phosphoprotein</keyword>
<dbReference type="SUPFAM" id="SSF52172">
    <property type="entry name" value="CheY-like"/>
    <property type="match status" value="1"/>
</dbReference>
<dbReference type="EC" id="2.7.13.3" evidence="2"/>
<evidence type="ECO:0000256" key="4">
    <source>
        <dbReference type="PROSITE-ProRule" id="PRU00169"/>
    </source>
</evidence>
<dbReference type="AlphaFoldDB" id="A0A975B5S8"/>
<keyword evidence="5" id="KW-0175">Coiled coil</keyword>
<evidence type="ECO:0000313" key="8">
    <source>
        <dbReference type="EMBL" id="QTA79309.1"/>
    </source>
</evidence>
<dbReference type="InterPro" id="IPR011006">
    <property type="entry name" value="CheY-like_superfamily"/>
</dbReference>
<feature type="coiled-coil region" evidence="5">
    <location>
        <begin position="124"/>
        <end position="151"/>
    </location>
</feature>
<dbReference type="InterPro" id="IPR036097">
    <property type="entry name" value="HisK_dim/P_sf"/>
</dbReference>
<organism evidence="8 9">
    <name type="scientific">Desulfonema limicola</name>
    <dbReference type="NCBI Taxonomy" id="45656"/>
    <lineage>
        <taxon>Bacteria</taxon>
        <taxon>Pseudomonadati</taxon>
        <taxon>Thermodesulfobacteriota</taxon>
        <taxon>Desulfobacteria</taxon>
        <taxon>Desulfobacterales</taxon>
        <taxon>Desulfococcaceae</taxon>
        <taxon>Desulfonema</taxon>
    </lineage>
</organism>
<dbReference type="Gene3D" id="1.10.287.130">
    <property type="match status" value="1"/>
</dbReference>
<dbReference type="Gene3D" id="3.40.50.2300">
    <property type="match status" value="1"/>
</dbReference>
<evidence type="ECO:0000256" key="2">
    <source>
        <dbReference type="ARBA" id="ARBA00012438"/>
    </source>
</evidence>
<reference evidence="8" key="1">
    <citation type="journal article" date="2021" name="Microb. Physiol.">
        <title>Proteogenomic Insights into the Physiology of Marine, Sulfate-Reducing, Filamentous Desulfonema limicola and Desulfonema magnum.</title>
        <authorList>
            <person name="Schnaars V."/>
            <person name="Wohlbrand L."/>
            <person name="Scheve S."/>
            <person name="Hinrichs C."/>
            <person name="Reinhardt R."/>
            <person name="Rabus R."/>
        </authorList>
    </citation>
    <scope>NUCLEOTIDE SEQUENCE</scope>
    <source>
        <strain evidence="8">5ac10</strain>
    </source>
</reference>
<comment type="catalytic activity">
    <reaction evidence="1">
        <text>ATP + protein L-histidine = ADP + protein N-phospho-L-histidine.</text>
        <dbReference type="EC" id="2.7.13.3"/>
    </reaction>
</comment>
<feature type="domain" description="Histidine kinase" evidence="6">
    <location>
        <begin position="151"/>
        <end position="368"/>
    </location>
</feature>
<dbReference type="SMART" id="SM00448">
    <property type="entry name" value="REC"/>
    <property type="match status" value="1"/>
</dbReference>
<dbReference type="CDD" id="cd00082">
    <property type="entry name" value="HisKA"/>
    <property type="match status" value="1"/>
</dbReference>
<evidence type="ECO:0000256" key="3">
    <source>
        <dbReference type="ARBA" id="ARBA00022553"/>
    </source>
</evidence>
<proteinExistence type="predicted"/>
<dbReference type="EMBL" id="CP061799">
    <property type="protein sequence ID" value="QTA79309.1"/>
    <property type="molecule type" value="Genomic_DNA"/>
</dbReference>
<sequence length="375" mass="42098">MTHKKPRILIVDDEPNNLRLMMQVLADRYQLSFASNGAKALEIVHKIYFDMLLLDIMMPEMDGYEVCRRLKADEKTKHIPIIFVTAKDDSYDETRGLELGAIDYIKKPISPAIVNARVKNHLELKFAREKIEQQNKKLIKASELKEDMERITRHDLKTPLNGIINFPRLIRMGGNLSKKQLLYLDMIESSGLAMLNMINLSLDLFNMEKGVYKFQPAQINILEIMKKSITEIQSLPETNGIFINIMINGVPADKADSFLVKGEELLCYSMLSNLIKNACEASPKHETVTISCNYVQDKAYISIHNMGAVPENIQNNFFDKYVTSGKKSGTGLGTYSAKLIAETQGGSISFDTSEEKGTTVTICLQTQPSTSASGS</sequence>
<protein>
    <recommendedName>
        <fullName evidence="2">histidine kinase</fullName>
        <ecNumber evidence="2">2.7.13.3</ecNumber>
    </recommendedName>
</protein>
<dbReference type="SMART" id="SM00387">
    <property type="entry name" value="HATPase_c"/>
    <property type="match status" value="1"/>
</dbReference>
<feature type="domain" description="Response regulatory" evidence="7">
    <location>
        <begin position="7"/>
        <end position="122"/>
    </location>
</feature>
<keyword evidence="9" id="KW-1185">Reference proteome</keyword>
<dbReference type="CDD" id="cd19920">
    <property type="entry name" value="REC_PA4781-like"/>
    <property type="match status" value="1"/>
</dbReference>
<dbReference type="InterPro" id="IPR003594">
    <property type="entry name" value="HATPase_dom"/>
</dbReference>
<evidence type="ECO:0000256" key="5">
    <source>
        <dbReference type="SAM" id="Coils"/>
    </source>
</evidence>
<dbReference type="GO" id="GO:0000155">
    <property type="term" value="F:phosphorelay sensor kinase activity"/>
    <property type="evidence" value="ECO:0007669"/>
    <property type="project" value="InterPro"/>
</dbReference>
<dbReference type="InterPro" id="IPR036890">
    <property type="entry name" value="HATPase_C_sf"/>
</dbReference>
<dbReference type="PANTHER" id="PTHR43547">
    <property type="entry name" value="TWO-COMPONENT HISTIDINE KINASE"/>
    <property type="match status" value="1"/>
</dbReference>
<dbReference type="InterPro" id="IPR005467">
    <property type="entry name" value="His_kinase_dom"/>
</dbReference>
<dbReference type="InterPro" id="IPR001789">
    <property type="entry name" value="Sig_transdc_resp-reg_receiver"/>
</dbReference>
<dbReference type="SUPFAM" id="SSF55874">
    <property type="entry name" value="ATPase domain of HSP90 chaperone/DNA topoisomerase II/histidine kinase"/>
    <property type="match status" value="1"/>
</dbReference>
<dbReference type="PANTHER" id="PTHR43547:SF2">
    <property type="entry name" value="HYBRID SIGNAL TRANSDUCTION HISTIDINE KINASE C"/>
    <property type="match status" value="1"/>
</dbReference>
<keyword evidence="8" id="KW-0808">Transferase</keyword>
<accession>A0A975B5S8</accession>
<dbReference type="RefSeq" id="WP_207691075.1">
    <property type="nucleotide sequence ID" value="NZ_CP061799.1"/>
</dbReference>
<evidence type="ECO:0000313" key="9">
    <source>
        <dbReference type="Proteomes" id="UP000663720"/>
    </source>
</evidence>
<dbReference type="KEGG" id="dli:dnl_15670"/>
<dbReference type="PROSITE" id="PS50110">
    <property type="entry name" value="RESPONSE_REGULATORY"/>
    <property type="match status" value="1"/>
</dbReference>
<evidence type="ECO:0000259" key="7">
    <source>
        <dbReference type="PROSITE" id="PS50110"/>
    </source>
</evidence>
<dbReference type="SUPFAM" id="SSF47384">
    <property type="entry name" value="Homodimeric domain of signal transducing histidine kinase"/>
    <property type="match status" value="1"/>
</dbReference>
<dbReference type="SMART" id="SM00388">
    <property type="entry name" value="HisKA"/>
    <property type="match status" value="1"/>
</dbReference>
<dbReference type="PROSITE" id="PS50109">
    <property type="entry name" value="HIS_KIN"/>
    <property type="match status" value="1"/>
</dbReference>